<protein>
    <submittedName>
        <fullName evidence="1">Uncharacterized protein</fullName>
    </submittedName>
</protein>
<name>A0A166NRG2_9AGAM</name>
<evidence type="ECO:0000313" key="2">
    <source>
        <dbReference type="Proteomes" id="UP000076532"/>
    </source>
</evidence>
<sequence>LAQNLPWLRNIKLHLSIDQEGFRGIEAKFRFAGWSGSTRSLCPFGRNTDDPDATSFHAGIADFVPTTRQKFNFHQSTLDPPPVLRRISVNGDESREYIS</sequence>
<feature type="non-terminal residue" evidence="1">
    <location>
        <position position="1"/>
    </location>
</feature>
<dbReference type="Proteomes" id="UP000076532">
    <property type="component" value="Unassembled WGS sequence"/>
</dbReference>
<gene>
    <name evidence="1" type="ORF">FIBSPDRAFT_717595</name>
</gene>
<evidence type="ECO:0000313" key="1">
    <source>
        <dbReference type="EMBL" id="KZP25303.1"/>
    </source>
</evidence>
<organism evidence="1 2">
    <name type="scientific">Athelia psychrophila</name>
    <dbReference type="NCBI Taxonomy" id="1759441"/>
    <lineage>
        <taxon>Eukaryota</taxon>
        <taxon>Fungi</taxon>
        <taxon>Dikarya</taxon>
        <taxon>Basidiomycota</taxon>
        <taxon>Agaricomycotina</taxon>
        <taxon>Agaricomycetes</taxon>
        <taxon>Agaricomycetidae</taxon>
        <taxon>Atheliales</taxon>
        <taxon>Atheliaceae</taxon>
        <taxon>Athelia</taxon>
    </lineage>
</organism>
<reference evidence="1 2" key="1">
    <citation type="journal article" date="2016" name="Mol. Biol. Evol.">
        <title>Comparative Genomics of Early-Diverging Mushroom-Forming Fungi Provides Insights into the Origins of Lignocellulose Decay Capabilities.</title>
        <authorList>
            <person name="Nagy L.G."/>
            <person name="Riley R."/>
            <person name="Tritt A."/>
            <person name="Adam C."/>
            <person name="Daum C."/>
            <person name="Floudas D."/>
            <person name="Sun H."/>
            <person name="Yadav J.S."/>
            <person name="Pangilinan J."/>
            <person name="Larsson K.H."/>
            <person name="Matsuura K."/>
            <person name="Barry K."/>
            <person name="Labutti K."/>
            <person name="Kuo R."/>
            <person name="Ohm R.A."/>
            <person name="Bhattacharya S.S."/>
            <person name="Shirouzu T."/>
            <person name="Yoshinaga Y."/>
            <person name="Martin F.M."/>
            <person name="Grigoriev I.V."/>
            <person name="Hibbett D.S."/>
        </authorList>
    </citation>
    <scope>NUCLEOTIDE SEQUENCE [LARGE SCALE GENOMIC DNA]</scope>
    <source>
        <strain evidence="1 2">CBS 109695</strain>
    </source>
</reference>
<accession>A0A166NRG2</accession>
<proteinExistence type="predicted"/>
<feature type="non-terminal residue" evidence="1">
    <location>
        <position position="99"/>
    </location>
</feature>
<dbReference type="AlphaFoldDB" id="A0A166NRG2"/>
<keyword evidence="2" id="KW-1185">Reference proteome</keyword>
<dbReference type="OrthoDB" id="3269398at2759"/>
<dbReference type="EMBL" id="KV417521">
    <property type="protein sequence ID" value="KZP25303.1"/>
    <property type="molecule type" value="Genomic_DNA"/>
</dbReference>